<comment type="subcellular location">
    <subcellularLocation>
        <location evidence="5">Cytoplasm</location>
    </subcellularLocation>
</comment>
<comment type="subunit">
    <text evidence="5">Homodimer.</text>
</comment>
<keyword evidence="3 5" id="KW-0808">Transferase</keyword>
<sequence length="191" mass="21422">MKELEDKILEKGQVLNHDVLKVDSFLNHQVDSQLMYKIGQNFYEYFKAQPITKILTVESSGIAPAVMTGLFFQVPVVFARKHRSVTMNSDIFVADVYSFTKKVNNKISISKNFLQSSDNVLIVDDFLANGQAIAGLTDIINQAEATLYGIGIVIEKTFQKGRQMVEQQQIPIKSLARIAGFQNGQVIFAEE</sequence>
<dbReference type="Proteomes" id="UP000831947">
    <property type="component" value="Chromosome"/>
</dbReference>
<feature type="binding site" evidence="5">
    <location>
        <position position="20"/>
    </location>
    <ligand>
        <name>xanthine</name>
        <dbReference type="ChEBI" id="CHEBI:17712"/>
    </ligand>
</feature>
<comment type="pathway">
    <text evidence="5">Purine metabolism; XMP biosynthesis via salvage pathway; XMP from xanthine: step 1/1.</text>
</comment>
<dbReference type="CDD" id="cd06223">
    <property type="entry name" value="PRTases_typeI"/>
    <property type="match status" value="1"/>
</dbReference>
<proteinExistence type="inferred from homology"/>
<dbReference type="InterPro" id="IPR000836">
    <property type="entry name" value="PRTase_dom"/>
</dbReference>
<evidence type="ECO:0000256" key="2">
    <source>
        <dbReference type="ARBA" id="ARBA00022676"/>
    </source>
</evidence>
<keyword evidence="2 5" id="KW-0328">Glycosyltransferase</keyword>
<dbReference type="PANTHER" id="PTHR43864">
    <property type="entry name" value="HYPOXANTHINE/GUANINE PHOSPHORIBOSYLTRANSFERASE"/>
    <property type="match status" value="1"/>
</dbReference>
<feature type="binding site" evidence="5">
    <location>
        <position position="156"/>
    </location>
    <ligand>
        <name>xanthine</name>
        <dbReference type="ChEBI" id="CHEBI:17712"/>
    </ligand>
</feature>
<reference evidence="7 8" key="1">
    <citation type="journal article" date="2022" name="Int. J. Syst. Evol. Microbiol.">
        <title>Apilactobacillus apisilvae sp. nov., Nicolia spurrieriana gen. nov. sp. nov., Bombilactobacillus folatiphilus sp. nov. and Bombilactobacillus thymidiniphilus sp. nov., four new lactic acid bacterial isolates from stingless bees Tetragonula carbonaria and Austroplebeia australis.</title>
        <authorList>
            <person name="Oliphant S.A."/>
            <person name="Watson-Haigh N.S."/>
            <person name="Sumby K.M."/>
            <person name="Gardner J."/>
            <person name="Groom S."/>
            <person name="Jiranek V."/>
        </authorList>
    </citation>
    <scope>NUCLEOTIDE SEQUENCE [LARGE SCALE GENOMIC DNA]</scope>
    <source>
        <strain evidence="7 8">SG4_A1</strain>
    </source>
</reference>
<dbReference type="EC" id="2.4.2.22" evidence="5 6"/>
<evidence type="ECO:0000313" key="8">
    <source>
        <dbReference type="Proteomes" id="UP000831947"/>
    </source>
</evidence>
<keyword evidence="8" id="KW-1185">Reference proteome</keyword>
<comment type="function">
    <text evidence="5">Converts the preformed base xanthine, a product of nucleic acid breakdown, to xanthosine 5'-monophosphate (XMP), so it can be reused for RNA or DNA synthesis.</text>
</comment>
<dbReference type="SUPFAM" id="SSF53271">
    <property type="entry name" value="PRTase-like"/>
    <property type="match status" value="1"/>
</dbReference>
<dbReference type="EMBL" id="CP093365">
    <property type="protein sequence ID" value="UQS83229.1"/>
    <property type="molecule type" value="Genomic_DNA"/>
</dbReference>
<dbReference type="HAMAP" id="MF_01184">
    <property type="entry name" value="XPRTase"/>
    <property type="match status" value="1"/>
</dbReference>
<dbReference type="PANTHER" id="PTHR43864:SF1">
    <property type="entry name" value="XANTHINE PHOSPHORIBOSYLTRANSFERASE"/>
    <property type="match status" value="1"/>
</dbReference>
<evidence type="ECO:0000256" key="4">
    <source>
        <dbReference type="ARBA" id="ARBA00022726"/>
    </source>
</evidence>
<organism evidence="7 8">
    <name type="scientific">Bombilactobacillus thymidiniphilus</name>
    <dbReference type="NCBI Taxonomy" id="2923363"/>
    <lineage>
        <taxon>Bacteria</taxon>
        <taxon>Bacillati</taxon>
        <taxon>Bacillota</taxon>
        <taxon>Bacilli</taxon>
        <taxon>Lactobacillales</taxon>
        <taxon>Lactobacillaceae</taxon>
        <taxon>Bombilactobacillus</taxon>
    </lineage>
</organism>
<keyword evidence="1 5" id="KW-0963">Cytoplasm</keyword>
<dbReference type="InterPro" id="IPR029057">
    <property type="entry name" value="PRTase-like"/>
</dbReference>
<comment type="catalytic activity">
    <reaction evidence="5">
        <text>XMP + diphosphate = xanthine + 5-phospho-alpha-D-ribose 1-diphosphate</text>
        <dbReference type="Rhea" id="RHEA:10800"/>
        <dbReference type="ChEBI" id="CHEBI:17712"/>
        <dbReference type="ChEBI" id="CHEBI:33019"/>
        <dbReference type="ChEBI" id="CHEBI:57464"/>
        <dbReference type="ChEBI" id="CHEBI:58017"/>
        <dbReference type="EC" id="2.4.2.22"/>
    </reaction>
</comment>
<protein>
    <recommendedName>
        <fullName evidence="5 6">Xanthine phosphoribosyltransferase</fullName>
        <shortName evidence="5">XPRTase</shortName>
        <ecNumber evidence="5 6">2.4.2.22</ecNumber>
    </recommendedName>
</protein>
<evidence type="ECO:0000256" key="6">
    <source>
        <dbReference type="NCBIfam" id="TIGR01744"/>
    </source>
</evidence>
<dbReference type="NCBIfam" id="TIGR01744">
    <property type="entry name" value="XPRTase"/>
    <property type="match status" value="1"/>
</dbReference>
<name>A0ABY4PCE1_9LACO</name>
<evidence type="ECO:0000256" key="3">
    <source>
        <dbReference type="ARBA" id="ARBA00022679"/>
    </source>
</evidence>
<keyword evidence="4 5" id="KW-0660">Purine salvage</keyword>
<evidence type="ECO:0000256" key="5">
    <source>
        <dbReference type="HAMAP-Rule" id="MF_01184"/>
    </source>
</evidence>
<comment type="similarity">
    <text evidence="5">Belongs to the purine/pyrimidine phosphoribosyltransferase family. Xpt subfamily.</text>
</comment>
<dbReference type="InterPro" id="IPR050118">
    <property type="entry name" value="Pur/Pyrimidine_PRTase"/>
</dbReference>
<evidence type="ECO:0000313" key="7">
    <source>
        <dbReference type="EMBL" id="UQS83229.1"/>
    </source>
</evidence>
<dbReference type="NCBIfam" id="NF006671">
    <property type="entry name" value="PRK09219.1"/>
    <property type="match status" value="1"/>
</dbReference>
<feature type="binding site" evidence="5">
    <location>
        <position position="27"/>
    </location>
    <ligand>
        <name>xanthine</name>
        <dbReference type="ChEBI" id="CHEBI:17712"/>
    </ligand>
</feature>
<dbReference type="Gene3D" id="3.40.50.2020">
    <property type="match status" value="1"/>
</dbReference>
<dbReference type="InterPro" id="IPR010079">
    <property type="entry name" value="Xanthine_PRibTrfase"/>
</dbReference>
<dbReference type="RefSeq" id="WP_249512455.1">
    <property type="nucleotide sequence ID" value="NZ_CP093365.1"/>
</dbReference>
<accession>A0ABY4PCE1</accession>
<evidence type="ECO:0000256" key="1">
    <source>
        <dbReference type="ARBA" id="ARBA00022490"/>
    </source>
</evidence>
<dbReference type="GO" id="GO:0000310">
    <property type="term" value="F:xanthine phosphoribosyltransferase activity"/>
    <property type="evidence" value="ECO:0007669"/>
    <property type="project" value="UniProtKB-EC"/>
</dbReference>
<feature type="binding site" evidence="5">
    <location>
        <begin position="128"/>
        <end position="132"/>
    </location>
    <ligand>
        <name>5-phospho-alpha-D-ribose 1-diphosphate</name>
        <dbReference type="ChEBI" id="CHEBI:58017"/>
    </ligand>
</feature>
<gene>
    <name evidence="5" type="primary">xpt</name>
    <name evidence="7" type="ORF">MOO47_05485</name>
</gene>